<feature type="transmembrane region" description="Helical" evidence="1">
    <location>
        <begin position="134"/>
        <end position="161"/>
    </location>
</feature>
<feature type="signal peptide" evidence="2">
    <location>
        <begin position="1"/>
        <end position="33"/>
    </location>
</feature>
<gene>
    <name evidence="3" type="ORF">N7494_011688</name>
</gene>
<keyword evidence="1" id="KW-0812">Transmembrane</keyword>
<name>A0AAD6CKY7_9EURO</name>
<reference evidence="3 4" key="1">
    <citation type="journal article" date="2023" name="IMA Fungus">
        <title>Comparative genomic study of the Penicillium genus elucidates a diverse pangenome and 15 lateral gene transfer events.</title>
        <authorList>
            <person name="Petersen C."/>
            <person name="Sorensen T."/>
            <person name="Nielsen M.R."/>
            <person name="Sondergaard T.E."/>
            <person name="Sorensen J.L."/>
            <person name="Fitzpatrick D.A."/>
            <person name="Frisvad J.C."/>
            <person name="Nielsen K.L."/>
        </authorList>
    </citation>
    <scope>NUCLEOTIDE SEQUENCE [LARGE SCALE GENOMIC DNA]</scope>
    <source>
        <strain evidence="3 4">IBT 35679</strain>
    </source>
</reference>
<dbReference type="AlphaFoldDB" id="A0AAD6CKY7"/>
<dbReference type="EMBL" id="JAQIZZ010000008">
    <property type="protein sequence ID" value="KAJ5525038.1"/>
    <property type="molecule type" value="Genomic_DNA"/>
</dbReference>
<evidence type="ECO:0000256" key="1">
    <source>
        <dbReference type="SAM" id="Phobius"/>
    </source>
</evidence>
<keyword evidence="1" id="KW-0472">Membrane</keyword>
<evidence type="ECO:0000313" key="4">
    <source>
        <dbReference type="Proteomes" id="UP001220324"/>
    </source>
</evidence>
<dbReference type="Proteomes" id="UP001220324">
    <property type="component" value="Unassembled WGS sequence"/>
</dbReference>
<evidence type="ECO:0000313" key="3">
    <source>
        <dbReference type="EMBL" id="KAJ5525038.1"/>
    </source>
</evidence>
<evidence type="ECO:0008006" key="5">
    <source>
        <dbReference type="Google" id="ProtNLM"/>
    </source>
</evidence>
<keyword evidence="4" id="KW-1185">Reference proteome</keyword>
<feature type="chain" id="PRO_5042279091" description="Transmembrane protein" evidence="2">
    <location>
        <begin position="34"/>
        <end position="195"/>
    </location>
</feature>
<proteinExistence type="predicted"/>
<sequence length="195" mass="22022">MPTSTNHSPADNTMPSRALVLFLVLGFLVFGHAVPPDRRQRSRVRTNAFPGWPPNLPPNQYATFLATWYAHQRLLHKSLQKRDRYSEPWRPLYQLWKFGISLLEWAVTGTSSILNIILPVFPSISSCIIPVTAFTVYVFALVAFALVATLVVVITAGAMFVSERQMQQRSRKRSMIIQVPAIQHITEISSSKNVC</sequence>
<comment type="caution">
    <text evidence="3">The sequence shown here is derived from an EMBL/GenBank/DDBJ whole genome shotgun (WGS) entry which is preliminary data.</text>
</comment>
<accession>A0AAD6CKY7</accession>
<protein>
    <recommendedName>
        <fullName evidence="5">Transmembrane protein</fullName>
    </recommendedName>
</protein>
<keyword evidence="2" id="KW-0732">Signal</keyword>
<evidence type="ECO:0000256" key="2">
    <source>
        <dbReference type="SAM" id="SignalP"/>
    </source>
</evidence>
<keyword evidence="1" id="KW-1133">Transmembrane helix</keyword>
<organism evidence="3 4">
    <name type="scientific">Penicillium frequentans</name>
    <dbReference type="NCBI Taxonomy" id="3151616"/>
    <lineage>
        <taxon>Eukaryota</taxon>
        <taxon>Fungi</taxon>
        <taxon>Dikarya</taxon>
        <taxon>Ascomycota</taxon>
        <taxon>Pezizomycotina</taxon>
        <taxon>Eurotiomycetes</taxon>
        <taxon>Eurotiomycetidae</taxon>
        <taxon>Eurotiales</taxon>
        <taxon>Aspergillaceae</taxon>
        <taxon>Penicillium</taxon>
    </lineage>
</organism>